<dbReference type="OrthoDB" id="5392716at2759"/>
<dbReference type="Pfam" id="PF24764">
    <property type="entry name" value="rva_4"/>
    <property type="match status" value="1"/>
</dbReference>
<evidence type="ECO:0000313" key="4">
    <source>
        <dbReference type="Proteomes" id="UP000284842"/>
    </source>
</evidence>
<reference evidence="3 4" key="1">
    <citation type="journal article" date="2018" name="Evol. Lett.">
        <title>Horizontal gene cluster transfer increased hallucinogenic mushroom diversity.</title>
        <authorList>
            <person name="Reynolds H.T."/>
            <person name="Vijayakumar V."/>
            <person name="Gluck-Thaler E."/>
            <person name="Korotkin H.B."/>
            <person name="Matheny P.B."/>
            <person name="Slot J.C."/>
        </authorList>
    </citation>
    <scope>NUCLEOTIDE SEQUENCE [LARGE SCALE GENOMIC DNA]</scope>
    <source>
        <strain evidence="3 4">2629</strain>
    </source>
</reference>
<gene>
    <name evidence="3" type="ORF">CVT24_008283</name>
</gene>
<name>A0A409YQH5_9AGAR</name>
<feature type="domain" description="Integrase core" evidence="2">
    <location>
        <begin position="160"/>
        <end position="319"/>
    </location>
</feature>
<dbReference type="EMBL" id="NHTK01000828">
    <property type="protein sequence ID" value="PPR05257.1"/>
    <property type="molecule type" value="Genomic_DNA"/>
</dbReference>
<proteinExistence type="predicted"/>
<evidence type="ECO:0000259" key="2">
    <source>
        <dbReference type="Pfam" id="PF24764"/>
    </source>
</evidence>
<dbReference type="PANTHER" id="PTHR46177">
    <property type="entry name" value="INTEGRASE CATALYTIC DOMAIN-CONTAINING PROTEIN"/>
    <property type="match status" value="1"/>
</dbReference>
<dbReference type="STRING" id="181874.A0A409YQH5"/>
<sequence length="415" mass="47027">MSESLSATSHHSANHNNPKGRNQYRATSILDAIPDISDRLQTYINQGARQKDIPRLLERDCNEIISLSSVKKLMKKFNIVSVYRPQQSAVDQGSAILKVLDEDPLGRLGCRSVKEKLALQGVHVTRDFTMKFMQAENPSLTAGRHPQTRKTHKHTLWSSGPNEEWCLDGHEKILLSMGIAVYGIIDKFSRMELDLVAVPNARDRMPLSTTSDKGSEVGQLISLVQALRKKNQPYISEDQVPSHSAVKSLHNITRERGWRPIWEKTLANILHFFRTGQGDAGYQANDGFHVALGQWLWAKIVQKQLDQLLIENQYHRVRGQLKTLLPSDARHIDIYTMPEDYGAQDQKIPIPSEDVDKLLAEYDDSSLFQFVSPELDILFTDLYSSIDTPALSPSVGWSIFHQMLSLHLLRRAQSM</sequence>
<accession>A0A409YQH5</accession>
<evidence type="ECO:0000256" key="1">
    <source>
        <dbReference type="SAM" id="MobiDB-lite"/>
    </source>
</evidence>
<protein>
    <recommendedName>
        <fullName evidence="2">Integrase core domain-containing protein</fullName>
    </recommendedName>
</protein>
<feature type="region of interest" description="Disordered" evidence="1">
    <location>
        <begin position="1"/>
        <end position="23"/>
    </location>
</feature>
<comment type="caution">
    <text evidence="3">The sequence shown here is derived from an EMBL/GenBank/DDBJ whole genome shotgun (WGS) entry which is preliminary data.</text>
</comment>
<evidence type="ECO:0000313" key="3">
    <source>
        <dbReference type="EMBL" id="PPR05257.1"/>
    </source>
</evidence>
<dbReference type="PANTHER" id="PTHR46177:SF1">
    <property type="entry name" value="INTEGRASE CATALYTIC DOMAIN-CONTAINING PROTEIN"/>
    <property type="match status" value="1"/>
</dbReference>
<organism evidence="3 4">
    <name type="scientific">Panaeolus cyanescens</name>
    <dbReference type="NCBI Taxonomy" id="181874"/>
    <lineage>
        <taxon>Eukaryota</taxon>
        <taxon>Fungi</taxon>
        <taxon>Dikarya</taxon>
        <taxon>Basidiomycota</taxon>
        <taxon>Agaricomycotina</taxon>
        <taxon>Agaricomycetes</taxon>
        <taxon>Agaricomycetidae</taxon>
        <taxon>Agaricales</taxon>
        <taxon>Agaricineae</taxon>
        <taxon>Galeropsidaceae</taxon>
        <taxon>Panaeolus</taxon>
    </lineage>
</organism>
<dbReference type="Proteomes" id="UP000284842">
    <property type="component" value="Unassembled WGS sequence"/>
</dbReference>
<dbReference type="AlphaFoldDB" id="A0A409YQH5"/>
<keyword evidence="4" id="KW-1185">Reference proteome</keyword>
<dbReference type="InParanoid" id="A0A409YQH5"/>
<dbReference type="InterPro" id="IPR058913">
    <property type="entry name" value="Integrase_dom_put"/>
</dbReference>